<proteinExistence type="predicted"/>
<evidence type="ECO:0000313" key="1">
    <source>
        <dbReference type="EMBL" id="GIX80981.1"/>
    </source>
</evidence>
<evidence type="ECO:0000313" key="2">
    <source>
        <dbReference type="Proteomes" id="UP001054945"/>
    </source>
</evidence>
<organism evidence="1 2">
    <name type="scientific">Caerostris extrusa</name>
    <name type="common">Bark spider</name>
    <name type="synonym">Caerostris bankana</name>
    <dbReference type="NCBI Taxonomy" id="172846"/>
    <lineage>
        <taxon>Eukaryota</taxon>
        <taxon>Metazoa</taxon>
        <taxon>Ecdysozoa</taxon>
        <taxon>Arthropoda</taxon>
        <taxon>Chelicerata</taxon>
        <taxon>Arachnida</taxon>
        <taxon>Araneae</taxon>
        <taxon>Araneomorphae</taxon>
        <taxon>Entelegynae</taxon>
        <taxon>Araneoidea</taxon>
        <taxon>Araneidae</taxon>
        <taxon>Caerostris</taxon>
    </lineage>
</organism>
<accession>A0AAV4NBC3</accession>
<name>A0AAV4NBC3_CAEEX</name>
<keyword evidence="2" id="KW-1185">Reference proteome</keyword>
<protein>
    <submittedName>
        <fullName evidence="1">Uncharacterized protein</fullName>
    </submittedName>
</protein>
<reference evidence="1 2" key="1">
    <citation type="submission" date="2021-06" db="EMBL/GenBank/DDBJ databases">
        <title>Caerostris extrusa draft genome.</title>
        <authorList>
            <person name="Kono N."/>
            <person name="Arakawa K."/>
        </authorList>
    </citation>
    <scope>NUCLEOTIDE SEQUENCE [LARGE SCALE GENOMIC DNA]</scope>
</reference>
<dbReference type="EMBL" id="BPLR01020639">
    <property type="protein sequence ID" value="GIX80981.1"/>
    <property type="molecule type" value="Genomic_DNA"/>
</dbReference>
<gene>
    <name evidence="1" type="ORF">CEXT_362301</name>
</gene>
<comment type="caution">
    <text evidence="1">The sequence shown here is derived from an EMBL/GenBank/DDBJ whole genome shotgun (WGS) entry which is preliminary data.</text>
</comment>
<dbReference type="Proteomes" id="UP001054945">
    <property type="component" value="Unassembled WGS sequence"/>
</dbReference>
<sequence length="119" mass="13640">MMHQTMIDSNYLPDNLWWIVLSQLSDTSSNEIQFAIDKLKNHKTAGPNSILSELLKFWAIYASIDRVELIKPKTEFNLPTKLIKFVKLLLSGPFLRYEFRAETSTSFDANNGGDRGDVE</sequence>
<dbReference type="AlphaFoldDB" id="A0AAV4NBC3"/>